<dbReference type="Proteomes" id="UP000765509">
    <property type="component" value="Unassembled WGS sequence"/>
</dbReference>
<dbReference type="AlphaFoldDB" id="A0A9Q3FZ99"/>
<organism evidence="2 3">
    <name type="scientific">Austropuccinia psidii MF-1</name>
    <dbReference type="NCBI Taxonomy" id="1389203"/>
    <lineage>
        <taxon>Eukaryota</taxon>
        <taxon>Fungi</taxon>
        <taxon>Dikarya</taxon>
        <taxon>Basidiomycota</taxon>
        <taxon>Pucciniomycotina</taxon>
        <taxon>Pucciniomycetes</taxon>
        <taxon>Pucciniales</taxon>
        <taxon>Sphaerophragmiaceae</taxon>
        <taxon>Austropuccinia</taxon>
    </lineage>
</organism>
<feature type="compositionally biased region" description="Polar residues" evidence="1">
    <location>
        <begin position="1"/>
        <end position="11"/>
    </location>
</feature>
<feature type="region of interest" description="Disordered" evidence="1">
    <location>
        <begin position="1"/>
        <end position="41"/>
    </location>
</feature>
<evidence type="ECO:0000256" key="1">
    <source>
        <dbReference type="SAM" id="MobiDB-lite"/>
    </source>
</evidence>
<keyword evidence="3" id="KW-1185">Reference proteome</keyword>
<gene>
    <name evidence="2" type="ORF">O181_086440</name>
</gene>
<reference evidence="2" key="1">
    <citation type="submission" date="2021-03" db="EMBL/GenBank/DDBJ databases">
        <title>Draft genome sequence of rust myrtle Austropuccinia psidii MF-1, a brazilian biotype.</title>
        <authorList>
            <person name="Quecine M.C."/>
            <person name="Pachon D.M.R."/>
            <person name="Bonatelli M.L."/>
            <person name="Correr F.H."/>
            <person name="Franceschini L.M."/>
            <person name="Leite T.F."/>
            <person name="Margarido G.R.A."/>
            <person name="Almeida C.A."/>
            <person name="Ferrarezi J.A."/>
            <person name="Labate C.A."/>
        </authorList>
    </citation>
    <scope>NUCLEOTIDE SEQUENCE</scope>
    <source>
        <strain evidence="2">MF-1</strain>
    </source>
</reference>
<name>A0A9Q3FZ99_9BASI</name>
<protein>
    <submittedName>
        <fullName evidence="2">Uncharacterized protein</fullName>
    </submittedName>
</protein>
<evidence type="ECO:0000313" key="2">
    <source>
        <dbReference type="EMBL" id="MBW0546725.1"/>
    </source>
</evidence>
<dbReference type="EMBL" id="AVOT02051727">
    <property type="protein sequence ID" value="MBW0546725.1"/>
    <property type="molecule type" value="Genomic_DNA"/>
</dbReference>
<dbReference type="OrthoDB" id="2501705at2759"/>
<comment type="caution">
    <text evidence="2">The sequence shown here is derived from an EMBL/GenBank/DDBJ whole genome shotgun (WGS) entry which is preliminary data.</text>
</comment>
<sequence length="203" mass="23530">MKTEGLSNGLNQPGYPPSTCEGLRNPISSPQPGPSQNPQNNLAYQLFDQSQGCCHQRETKKTQRISKASSKKERLKFLKVQIPENVHGMISAVHQHFWFLTNIPHKYLENLPAPTTPEERKMAVEAASHLCYLTAETCNDPFKEIQSQVLHIYCQSELHKLGLQRFPWDWESSWQHQFNELMTIIFYHTFFLALVSTEYHHFC</sequence>
<accession>A0A9Q3FZ99</accession>
<proteinExistence type="predicted"/>
<evidence type="ECO:0000313" key="3">
    <source>
        <dbReference type="Proteomes" id="UP000765509"/>
    </source>
</evidence>